<sequence length="218" mass="22452">MIHDPAELLQPPTASAAPLVPPLSTAILNLRVPRHWHSLPLLTPLLGPRTLLPLRLLTPLLHPGTLLPLPLTPALLLVRPLPATLDPRVLPPTAPLLSAAHPLLLLHPLRWHRRIGCCKATRRGAHSASSSTDGVGDPSSSSGSIGDSASGVGARSSELVGGAEGGVGGAGCAGEGAGCGARSGGYGGVHADGEGREEEGEVVAGVHVWFWVLKRVWM</sequence>
<protein>
    <submittedName>
        <fullName evidence="2">Uncharacterized protein</fullName>
    </submittedName>
</protein>
<feature type="region of interest" description="Disordered" evidence="1">
    <location>
        <begin position="125"/>
        <end position="157"/>
    </location>
</feature>
<dbReference type="AlphaFoldDB" id="A0A3N4KCQ6"/>
<dbReference type="EMBL" id="ML119189">
    <property type="protein sequence ID" value="RPB07268.1"/>
    <property type="molecule type" value="Genomic_DNA"/>
</dbReference>
<keyword evidence="3" id="KW-1185">Reference proteome</keyword>
<gene>
    <name evidence="2" type="ORF">P167DRAFT_421343</name>
</gene>
<feature type="compositionally biased region" description="Low complexity" evidence="1">
    <location>
        <begin position="129"/>
        <end position="153"/>
    </location>
</feature>
<evidence type="ECO:0000313" key="2">
    <source>
        <dbReference type="EMBL" id="RPB07268.1"/>
    </source>
</evidence>
<evidence type="ECO:0000313" key="3">
    <source>
        <dbReference type="Proteomes" id="UP000277580"/>
    </source>
</evidence>
<reference evidence="2 3" key="1">
    <citation type="journal article" date="2018" name="Nat. Ecol. Evol.">
        <title>Pezizomycetes genomes reveal the molecular basis of ectomycorrhizal truffle lifestyle.</title>
        <authorList>
            <person name="Murat C."/>
            <person name="Payen T."/>
            <person name="Noel B."/>
            <person name="Kuo A."/>
            <person name="Morin E."/>
            <person name="Chen J."/>
            <person name="Kohler A."/>
            <person name="Krizsan K."/>
            <person name="Balestrini R."/>
            <person name="Da Silva C."/>
            <person name="Montanini B."/>
            <person name="Hainaut M."/>
            <person name="Levati E."/>
            <person name="Barry K.W."/>
            <person name="Belfiori B."/>
            <person name="Cichocki N."/>
            <person name="Clum A."/>
            <person name="Dockter R.B."/>
            <person name="Fauchery L."/>
            <person name="Guy J."/>
            <person name="Iotti M."/>
            <person name="Le Tacon F."/>
            <person name="Lindquist E.A."/>
            <person name="Lipzen A."/>
            <person name="Malagnac F."/>
            <person name="Mello A."/>
            <person name="Molinier V."/>
            <person name="Miyauchi S."/>
            <person name="Poulain J."/>
            <person name="Riccioni C."/>
            <person name="Rubini A."/>
            <person name="Sitrit Y."/>
            <person name="Splivallo R."/>
            <person name="Traeger S."/>
            <person name="Wang M."/>
            <person name="Zifcakova L."/>
            <person name="Wipf D."/>
            <person name="Zambonelli A."/>
            <person name="Paolocci F."/>
            <person name="Nowrousian M."/>
            <person name="Ottonello S."/>
            <person name="Baldrian P."/>
            <person name="Spatafora J.W."/>
            <person name="Henrissat B."/>
            <person name="Nagy L.G."/>
            <person name="Aury J.M."/>
            <person name="Wincker P."/>
            <person name="Grigoriev I.V."/>
            <person name="Bonfante P."/>
            <person name="Martin F.M."/>
        </authorList>
    </citation>
    <scope>NUCLEOTIDE SEQUENCE [LARGE SCALE GENOMIC DNA]</scope>
    <source>
        <strain evidence="2 3">CCBAS932</strain>
    </source>
</reference>
<name>A0A3N4KCQ6_9PEZI</name>
<organism evidence="2 3">
    <name type="scientific">Morchella conica CCBAS932</name>
    <dbReference type="NCBI Taxonomy" id="1392247"/>
    <lineage>
        <taxon>Eukaryota</taxon>
        <taxon>Fungi</taxon>
        <taxon>Dikarya</taxon>
        <taxon>Ascomycota</taxon>
        <taxon>Pezizomycotina</taxon>
        <taxon>Pezizomycetes</taxon>
        <taxon>Pezizales</taxon>
        <taxon>Morchellaceae</taxon>
        <taxon>Morchella</taxon>
    </lineage>
</organism>
<proteinExistence type="predicted"/>
<evidence type="ECO:0000256" key="1">
    <source>
        <dbReference type="SAM" id="MobiDB-lite"/>
    </source>
</evidence>
<dbReference type="Proteomes" id="UP000277580">
    <property type="component" value="Unassembled WGS sequence"/>
</dbReference>
<accession>A0A3N4KCQ6</accession>
<dbReference type="InParanoid" id="A0A3N4KCQ6"/>